<feature type="region of interest" description="Disordered" evidence="1">
    <location>
        <begin position="1"/>
        <end position="44"/>
    </location>
</feature>
<gene>
    <name evidence="2" type="ORF">Tci_018048</name>
</gene>
<sequence length="104" mass="11820">MATMGQNHEKVKNKLTYPLKPKIPHPPKREDPTKDTIYHKRGETRHWKRNYPQYLAELLKKKKNAASGAGGSVSRKLKPEALSLYVGNGQREAVEACSFMLCDL</sequence>
<accession>A0A6L2KBI4</accession>
<evidence type="ECO:0000256" key="1">
    <source>
        <dbReference type="SAM" id="MobiDB-lite"/>
    </source>
</evidence>
<reference evidence="2" key="1">
    <citation type="journal article" date="2019" name="Sci. Rep.">
        <title>Draft genome of Tanacetum cinerariifolium, the natural source of mosquito coil.</title>
        <authorList>
            <person name="Yamashiro T."/>
            <person name="Shiraishi A."/>
            <person name="Satake H."/>
            <person name="Nakayama K."/>
        </authorList>
    </citation>
    <scope>NUCLEOTIDE SEQUENCE</scope>
</reference>
<dbReference type="EMBL" id="BKCJ010002075">
    <property type="protein sequence ID" value="GEU46070.1"/>
    <property type="molecule type" value="Genomic_DNA"/>
</dbReference>
<dbReference type="AlphaFoldDB" id="A0A6L2KBI4"/>
<organism evidence="2">
    <name type="scientific">Tanacetum cinerariifolium</name>
    <name type="common">Dalmatian daisy</name>
    <name type="synonym">Chrysanthemum cinerariifolium</name>
    <dbReference type="NCBI Taxonomy" id="118510"/>
    <lineage>
        <taxon>Eukaryota</taxon>
        <taxon>Viridiplantae</taxon>
        <taxon>Streptophyta</taxon>
        <taxon>Embryophyta</taxon>
        <taxon>Tracheophyta</taxon>
        <taxon>Spermatophyta</taxon>
        <taxon>Magnoliopsida</taxon>
        <taxon>eudicotyledons</taxon>
        <taxon>Gunneridae</taxon>
        <taxon>Pentapetalae</taxon>
        <taxon>asterids</taxon>
        <taxon>campanulids</taxon>
        <taxon>Asterales</taxon>
        <taxon>Asteraceae</taxon>
        <taxon>Asteroideae</taxon>
        <taxon>Anthemideae</taxon>
        <taxon>Anthemidinae</taxon>
        <taxon>Tanacetum</taxon>
    </lineage>
</organism>
<comment type="caution">
    <text evidence="2">The sequence shown here is derived from an EMBL/GenBank/DDBJ whole genome shotgun (WGS) entry which is preliminary data.</text>
</comment>
<evidence type="ECO:0000313" key="2">
    <source>
        <dbReference type="EMBL" id="GEU46070.1"/>
    </source>
</evidence>
<feature type="compositionally biased region" description="Basic and acidic residues" evidence="1">
    <location>
        <begin position="27"/>
        <end position="44"/>
    </location>
</feature>
<evidence type="ECO:0008006" key="3">
    <source>
        <dbReference type="Google" id="ProtNLM"/>
    </source>
</evidence>
<proteinExistence type="predicted"/>
<name>A0A6L2KBI4_TANCI</name>
<protein>
    <recommendedName>
        <fullName evidence="3">Zinc finger, CCHC-type</fullName>
    </recommendedName>
</protein>